<keyword evidence="1" id="KW-1133">Transmembrane helix</keyword>
<protein>
    <recommendedName>
        <fullName evidence="4">Phosphoesterase</fullName>
    </recommendedName>
</protein>
<dbReference type="RefSeq" id="WP_197530855.1">
    <property type="nucleotide sequence ID" value="NZ_SJPS01000007.1"/>
</dbReference>
<feature type="transmembrane region" description="Helical" evidence="1">
    <location>
        <begin position="73"/>
        <end position="93"/>
    </location>
</feature>
<dbReference type="SUPFAM" id="SSF48317">
    <property type="entry name" value="Acid phosphatase/Vanadium-dependent haloperoxidase"/>
    <property type="match status" value="1"/>
</dbReference>
<name>A0A5C6CIZ8_9BACT</name>
<proteinExistence type="predicted"/>
<sequence length="149" mass="16199">MVHWVSGREPVVLLLLLILACGTWGFIKIADEVLEGDTQAFDVWIVRALRKSDDPATPIGPAWLQEMGRDATALGGAGALTLFILVVVGYLWLDRKFRMLVFLLAATGSGVVMALALKHAVGRPRPEVVPHLSHVVTSSFRADTPCSRL</sequence>
<reference evidence="2 3" key="1">
    <citation type="submission" date="2019-02" db="EMBL/GenBank/DDBJ databases">
        <title>Deep-cultivation of Planctomycetes and their phenomic and genomic characterization uncovers novel biology.</title>
        <authorList>
            <person name="Wiegand S."/>
            <person name="Jogler M."/>
            <person name="Boedeker C."/>
            <person name="Pinto D."/>
            <person name="Vollmers J."/>
            <person name="Rivas-Marin E."/>
            <person name="Kohn T."/>
            <person name="Peeters S.H."/>
            <person name="Heuer A."/>
            <person name="Rast P."/>
            <person name="Oberbeckmann S."/>
            <person name="Bunk B."/>
            <person name="Jeske O."/>
            <person name="Meyerdierks A."/>
            <person name="Storesund J.E."/>
            <person name="Kallscheuer N."/>
            <person name="Luecker S."/>
            <person name="Lage O.M."/>
            <person name="Pohl T."/>
            <person name="Merkel B.J."/>
            <person name="Hornburger P."/>
            <person name="Mueller R.-W."/>
            <person name="Bruemmer F."/>
            <person name="Labrenz M."/>
            <person name="Spormann A.M."/>
            <person name="Op Den Camp H."/>
            <person name="Overmann J."/>
            <person name="Amann R."/>
            <person name="Jetten M.S.M."/>
            <person name="Mascher T."/>
            <person name="Medema M.H."/>
            <person name="Devos D.P."/>
            <person name="Kaster A.-K."/>
            <person name="Ovreas L."/>
            <person name="Rohde M."/>
            <person name="Galperin M.Y."/>
            <person name="Jogler C."/>
        </authorList>
    </citation>
    <scope>NUCLEOTIDE SEQUENCE [LARGE SCALE GENOMIC DNA]</scope>
    <source>
        <strain evidence="2 3">Pla144</strain>
    </source>
</reference>
<evidence type="ECO:0000256" key="1">
    <source>
        <dbReference type="SAM" id="Phobius"/>
    </source>
</evidence>
<dbReference type="Gene3D" id="1.20.144.10">
    <property type="entry name" value="Phosphatidic acid phosphatase type 2/haloperoxidase"/>
    <property type="match status" value="1"/>
</dbReference>
<dbReference type="InterPro" id="IPR036938">
    <property type="entry name" value="PAP2/HPO_sf"/>
</dbReference>
<gene>
    <name evidence="2" type="ORF">Pla144_42100</name>
</gene>
<feature type="transmembrane region" description="Helical" evidence="1">
    <location>
        <begin position="100"/>
        <end position="121"/>
    </location>
</feature>
<accession>A0A5C6CIZ8</accession>
<evidence type="ECO:0000313" key="2">
    <source>
        <dbReference type="EMBL" id="TWU22749.1"/>
    </source>
</evidence>
<comment type="caution">
    <text evidence="2">The sequence shown here is derived from an EMBL/GenBank/DDBJ whole genome shotgun (WGS) entry which is preliminary data.</text>
</comment>
<keyword evidence="3" id="KW-1185">Reference proteome</keyword>
<dbReference type="Proteomes" id="UP000318437">
    <property type="component" value="Unassembled WGS sequence"/>
</dbReference>
<evidence type="ECO:0000313" key="3">
    <source>
        <dbReference type="Proteomes" id="UP000318437"/>
    </source>
</evidence>
<dbReference type="EMBL" id="SJPS01000007">
    <property type="protein sequence ID" value="TWU22749.1"/>
    <property type="molecule type" value="Genomic_DNA"/>
</dbReference>
<dbReference type="AlphaFoldDB" id="A0A5C6CIZ8"/>
<keyword evidence="1" id="KW-0472">Membrane</keyword>
<organism evidence="2 3">
    <name type="scientific">Bythopirellula polymerisocia</name>
    <dbReference type="NCBI Taxonomy" id="2528003"/>
    <lineage>
        <taxon>Bacteria</taxon>
        <taxon>Pseudomonadati</taxon>
        <taxon>Planctomycetota</taxon>
        <taxon>Planctomycetia</taxon>
        <taxon>Pirellulales</taxon>
        <taxon>Lacipirellulaceae</taxon>
        <taxon>Bythopirellula</taxon>
    </lineage>
</organism>
<keyword evidence="1" id="KW-0812">Transmembrane</keyword>
<evidence type="ECO:0008006" key="4">
    <source>
        <dbReference type="Google" id="ProtNLM"/>
    </source>
</evidence>